<accession>A0A0F4ETY5</accession>
<evidence type="ECO:0000313" key="2">
    <source>
        <dbReference type="EMBL" id="KJX75090.1"/>
    </source>
</evidence>
<evidence type="ECO:0008006" key="4">
    <source>
        <dbReference type="Google" id="ProtNLM"/>
    </source>
</evidence>
<dbReference type="Proteomes" id="UP000053699">
    <property type="component" value="Unassembled WGS sequence"/>
</dbReference>
<dbReference type="EMBL" id="JRPY01000062">
    <property type="protein sequence ID" value="KJX75090.1"/>
    <property type="molecule type" value="Genomic_DNA"/>
</dbReference>
<sequence length="185" mass="19712">MDLMPGKLSPRYPRKELVWTPTCSIGSTDSTVGSGNRIGALARRQCPDLTETKLPAASVDVSSVSESVIRVVVLVFLAADGIFSALVGAMLMPLYIGSVPFPISGLISGLVNATLVWVATRWTRSPRLVALPLWMWLLTVGLLSLDGPGGDVVSGQGVMAYGALWLILLGVLPSVCVLWRCNRYG</sequence>
<evidence type="ECO:0000313" key="3">
    <source>
        <dbReference type="Proteomes" id="UP000053699"/>
    </source>
</evidence>
<evidence type="ECO:0000256" key="1">
    <source>
        <dbReference type="SAM" id="Phobius"/>
    </source>
</evidence>
<comment type="caution">
    <text evidence="2">The sequence shown here is derived from an EMBL/GenBank/DDBJ whole genome shotgun (WGS) entry which is preliminary data.</text>
</comment>
<proteinExistence type="predicted"/>
<dbReference type="AlphaFoldDB" id="A0A0F4ETY5"/>
<organism evidence="2 3">
    <name type="scientific">Mycobacterium lepromatosis</name>
    <dbReference type="NCBI Taxonomy" id="480418"/>
    <lineage>
        <taxon>Bacteria</taxon>
        <taxon>Bacillati</taxon>
        <taxon>Actinomycetota</taxon>
        <taxon>Actinomycetes</taxon>
        <taxon>Mycobacteriales</taxon>
        <taxon>Mycobacteriaceae</taxon>
        <taxon>Mycobacterium</taxon>
    </lineage>
</organism>
<feature type="transmembrane region" description="Helical" evidence="1">
    <location>
        <begin position="157"/>
        <end position="179"/>
    </location>
</feature>
<protein>
    <recommendedName>
        <fullName evidence="4">Transmembrane protein</fullName>
    </recommendedName>
</protein>
<dbReference type="STRING" id="480418.GCA_000975265_01725"/>
<keyword evidence="1" id="KW-0812">Transmembrane</keyword>
<gene>
    <name evidence="2" type="ORF">MLPM_1494</name>
</gene>
<keyword evidence="1" id="KW-0472">Membrane</keyword>
<dbReference type="PATRIC" id="fig|480418.6.peg.3090"/>
<feature type="transmembrane region" description="Helical" evidence="1">
    <location>
        <begin position="128"/>
        <end position="145"/>
    </location>
</feature>
<feature type="transmembrane region" description="Helical" evidence="1">
    <location>
        <begin position="71"/>
        <end position="95"/>
    </location>
</feature>
<keyword evidence="1" id="KW-1133">Transmembrane helix</keyword>
<name>A0A0F4ETY5_9MYCO</name>
<feature type="transmembrane region" description="Helical" evidence="1">
    <location>
        <begin position="101"/>
        <end position="119"/>
    </location>
</feature>
<keyword evidence="3" id="KW-1185">Reference proteome</keyword>
<reference evidence="2 3" key="1">
    <citation type="journal article" date="2015" name="Proc. Natl. Acad. Sci. U.S.A.">
        <title>Insight into the evolution and origin of leprosy bacilli from the genome sequence of Mycobacterium lepromatosis.</title>
        <authorList>
            <person name="Singh P."/>
            <person name="Benjak A."/>
            <person name="Schuenemann V.J."/>
            <person name="Herbig A."/>
            <person name="Avanzi C."/>
            <person name="Busso P."/>
            <person name="Nieselt K."/>
            <person name="Krause J."/>
            <person name="Vera-Cabrera L."/>
            <person name="Cole S.T."/>
        </authorList>
    </citation>
    <scope>NUCLEOTIDE SEQUENCE [LARGE SCALE GENOMIC DNA]</scope>
    <source>
        <strain evidence="2 3">Mx1-22A</strain>
    </source>
</reference>